<evidence type="ECO:0000256" key="5">
    <source>
        <dbReference type="ARBA" id="ARBA00023033"/>
    </source>
</evidence>
<keyword evidence="9" id="KW-1185">Reference proteome</keyword>
<dbReference type="InterPro" id="IPR050493">
    <property type="entry name" value="FAD-dep_Monooxygenase_BioMet"/>
</dbReference>
<feature type="signal peptide" evidence="6">
    <location>
        <begin position="1"/>
        <end position="17"/>
    </location>
</feature>
<dbReference type="GO" id="GO:0004497">
    <property type="term" value="F:monooxygenase activity"/>
    <property type="evidence" value="ECO:0007669"/>
    <property type="project" value="UniProtKB-KW"/>
</dbReference>
<dbReference type="STRING" id="329046.A0A1Y2BTX0"/>
<gene>
    <name evidence="8" type="ORF">BCR33DRAFT_720905</name>
</gene>
<proteinExistence type="inferred from homology"/>
<feature type="domain" description="FAD-binding" evidence="7">
    <location>
        <begin position="3"/>
        <end position="345"/>
    </location>
</feature>
<keyword evidence="3" id="KW-0274">FAD</keyword>
<accession>A0A1Y2BTX0</accession>
<evidence type="ECO:0000256" key="4">
    <source>
        <dbReference type="ARBA" id="ARBA00023002"/>
    </source>
</evidence>
<dbReference type="EMBL" id="MCGO01000045">
    <property type="protein sequence ID" value="ORY38196.1"/>
    <property type="molecule type" value="Genomic_DNA"/>
</dbReference>
<evidence type="ECO:0000256" key="6">
    <source>
        <dbReference type="SAM" id="SignalP"/>
    </source>
</evidence>
<dbReference type="OrthoDB" id="2102672at2759"/>
<evidence type="ECO:0000256" key="3">
    <source>
        <dbReference type="ARBA" id="ARBA00022827"/>
    </source>
</evidence>
<keyword evidence="2" id="KW-0285">Flavoprotein</keyword>
<comment type="caution">
    <text evidence="8">The sequence shown here is derived from an EMBL/GenBank/DDBJ whole genome shotgun (WGS) entry which is preliminary data.</text>
</comment>
<dbReference type="InterPro" id="IPR036188">
    <property type="entry name" value="FAD/NAD-bd_sf"/>
</dbReference>
<comment type="similarity">
    <text evidence="1">Belongs to the paxM FAD-dependent monooxygenase family.</text>
</comment>
<dbReference type="SUPFAM" id="SSF51905">
    <property type="entry name" value="FAD/NAD(P)-binding domain"/>
    <property type="match status" value="1"/>
</dbReference>
<dbReference type="InterPro" id="IPR002938">
    <property type="entry name" value="FAD-bd"/>
</dbReference>
<evidence type="ECO:0000259" key="7">
    <source>
        <dbReference type="Pfam" id="PF01494"/>
    </source>
</evidence>
<dbReference type="GO" id="GO:0071949">
    <property type="term" value="F:FAD binding"/>
    <property type="evidence" value="ECO:0007669"/>
    <property type="project" value="InterPro"/>
</dbReference>
<dbReference type="PANTHER" id="PTHR13789">
    <property type="entry name" value="MONOOXYGENASE"/>
    <property type="match status" value="1"/>
</dbReference>
<keyword evidence="6" id="KW-0732">Signal</keyword>
<dbReference type="PANTHER" id="PTHR13789:SF309">
    <property type="entry name" value="PUTATIVE (AFU_ORTHOLOGUE AFUA_6G14510)-RELATED"/>
    <property type="match status" value="1"/>
</dbReference>
<dbReference type="Pfam" id="PF01494">
    <property type="entry name" value="FAD_binding_3"/>
    <property type="match status" value="1"/>
</dbReference>
<dbReference type="AlphaFoldDB" id="A0A1Y2BTX0"/>
<keyword evidence="4" id="KW-0560">Oxidoreductase</keyword>
<reference evidence="8 9" key="1">
    <citation type="submission" date="2016-07" db="EMBL/GenBank/DDBJ databases">
        <title>Pervasive Adenine N6-methylation of Active Genes in Fungi.</title>
        <authorList>
            <consortium name="DOE Joint Genome Institute"/>
            <person name="Mondo S.J."/>
            <person name="Dannebaum R.O."/>
            <person name="Kuo R.C."/>
            <person name="Labutti K."/>
            <person name="Haridas S."/>
            <person name="Kuo A."/>
            <person name="Salamov A."/>
            <person name="Ahrendt S.R."/>
            <person name="Lipzen A."/>
            <person name="Sullivan W."/>
            <person name="Andreopoulos W.B."/>
            <person name="Clum A."/>
            <person name="Lindquist E."/>
            <person name="Daum C."/>
            <person name="Ramamoorthy G.K."/>
            <person name="Gryganskyi A."/>
            <person name="Culley D."/>
            <person name="Magnuson J.K."/>
            <person name="James T.Y."/>
            <person name="O'Malley M.A."/>
            <person name="Stajich J.E."/>
            <person name="Spatafora J.W."/>
            <person name="Visel A."/>
            <person name="Grigoriev I.V."/>
        </authorList>
    </citation>
    <scope>NUCLEOTIDE SEQUENCE [LARGE SCALE GENOMIC DNA]</scope>
    <source>
        <strain evidence="8 9">JEL800</strain>
    </source>
</reference>
<organism evidence="8 9">
    <name type="scientific">Rhizoclosmatium globosum</name>
    <dbReference type="NCBI Taxonomy" id="329046"/>
    <lineage>
        <taxon>Eukaryota</taxon>
        <taxon>Fungi</taxon>
        <taxon>Fungi incertae sedis</taxon>
        <taxon>Chytridiomycota</taxon>
        <taxon>Chytridiomycota incertae sedis</taxon>
        <taxon>Chytridiomycetes</taxon>
        <taxon>Chytridiales</taxon>
        <taxon>Chytriomycetaceae</taxon>
        <taxon>Rhizoclosmatium</taxon>
    </lineage>
</organism>
<protein>
    <submittedName>
        <fullName evidence="8">FAD/NAD(P)-binding domain-containing protein</fullName>
    </submittedName>
</protein>
<name>A0A1Y2BTX0_9FUNG</name>
<sequence length="411" mass="44452">MPTVIIVGSGLVGAATALAFHQVGIKCTLYDQVNPVEAVMDGRAIEFGASGGCVSIQAGGLRVLKTLGLLDECIEKGQPHPYLSFSKINGSSQIVADARTSNKKAGETDPKLQTPLQILRSTLHNILMRACHRVGIKTLINKKLLDIKQNSDSVTVTFVDGTEATADLLIGADGIHSATRRKVFGDNLVAKFTGEMGHIGVVNIKEHNITIKEADKASFYVDRDNKRFLAIFQASEDTAAVRVSTFDDPEVEDQSYRPVSDLPKEAGRLADLLHEWGVPDYIEKMMRNSFRISAASIYDLPDLETYRKNRVILIGDAAHGMVPNAGIGLLTGLEDVGTLLAIMLERGTAAANQARNLRVKGMAASPIFGGSLNHFIFRGVAALNNAGLFTLYTLFDCEAEVAKLIQEQESK</sequence>
<evidence type="ECO:0000256" key="1">
    <source>
        <dbReference type="ARBA" id="ARBA00007992"/>
    </source>
</evidence>
<evidence type="ECO:0000313" key="9">
    <source>
        <dbReference type="Proteomes" id="UP000193642"/>
    </source>
</evidence>
<feature type="chain" id="PRO_5013367864" evidence="6">
    <location>
        <begin position="18"/>
        <end position="411"/>
    </location>
</feature>
<dbReference type="PRINTS" id="PR00420">
    <property type="entry name" value="RNGMNOXGNASE"/>
</dbReference>
<evidence type="ECO:0000313" key="8">
    <source>
        <dbReference type="EMBL" id="ORY38196.1"/>
    </source>
</evidence>
<dbReference type="Proteomes" id="UP000193642">
    <property type="component" value="Unassembled WGS sequence"/>
</dbReference>
<keyword evidence="5" id="KW-0503">Monooxygenase</keyword>
<dbReference type="Gene3D" id="3.50.50.60">
    <property type="entry name" value="FAD/NAD(P)-binding domain"/>
    <property type="match status" value="1"/>
</dbReference>
<evidence type="ECO:0000256" key="2">
    <source>
        <dbReference type="ARBA" id="ARBA00022630"/>
    </source>
</evidence>